<dbReference type="RefSeq" id="WP_171438783.1">
    <property type="nucleotide sequence ID" value="NZ_JABFJV010000462.1"/>
</dbReference>
<reference evidence="1 2" key="1">
    <citation type="submission" date="2020-05" db="EMBL/GenBank/DDBJ databases">
        <authorList>
            <person name="Whitworth D."/>
        </authorList>
    </citation>
    <scope>NUCLEOTIDE SEQUENCE [LARGE SCALE GENOMIC DNA]</scope>
    <source>
        <strain evidence="1 2">AB043B</strain>
    </source>
</reference>
<organism evidence="1 2">
    <name type="scientific">Corallococcus exercitus</name>
    <dbReference type="NCBI Taxonomy" id="2316736"/>
    <lineage>
        <taxon>Bacteria</taxon>
        <taxon>Pseudomonadati</taxon>
        <taxon>Myxococcota</taxon>
        <taxon>Myxococcia</taxon>
        <taxon>Myxococcales</taxon>
        <taxon>Cystobacterineae</taxon>
        <taxon>Myxococcaceae</taxon>
        <taxon>Corallococcus</taxon>
    </lineage>
</organism>
<name>A0A7Y4NXM7_9BACT</name>
<dbReference type="AlphaFoldDB" id="A0A7Y4NXM7"/>
<gene>
    <name evidence="1" type="ORF">HMI49_39975</name>
</gene>
<accession>A0A7Y4NXM7</accession>
<comment type="caution">
    <text evidence="1">The sequence shown here is derived from an EMBL/GenBank/DDBJ whole genome shotgun (WGS) entry which is preliminary data.</text>
</comment>
<keyword evidence="2" id="KW-1185">Reference proteome</keyword>
<dbReference type="EMBL" id="JABFJV010000462">
    <property type="protein sequence ID" value="NOK39367.1"/>
    <property type="molecule type" value="Genomic_DNA"/>
</dbReference>
<feature type="non-terminal residue" evidence="1">
    <location>
        <position position="1"/>
    </location>
</feature>
<protein>
    <submittedName>
        <fullName evidence="1">Uncharacterized protein</fullName>
    </submittedName>
</protein>
<evidence type="ECO:0000313" key="2">
    <source>
        <dbReference type="Proteomes" id="UP000563426"/>
    </source>
</evidence>
<proteinExistence type="predicted"/>
<dbReference type="Proteomes" id="UP000563426">
    <property type="component" value="Unassembled WGS sequence"/>
</dbReference>
<sequence>GWGGAQAKGWHVDYDLQTQLFLDRTYLFVSPNRIQRQGDPDSPAPLVFEGQFAPNLFLPQLRRDDFKQDGRETLFSLVFTPNIRLRMLNTDSNPILPPSYLPKLTLQAVHLRLFHGPDAAGPPRMLSLGLNVIGGHYSNGEDGCFFANQTGKDPNCEPAEGTLPLNEITGSFSTNLLRFELHGRLGFNVDPHRVSAWLVGANAFYELNSSIGPGGMSPAQRQVYGNGHWGLGLVGERAVNGNRFRLEGAYSHPFGETPHQRGTLSVEAAANPRWASGFGVFARYVRGQDYYNILFLERISLWQFGLVFDLNPGPRLKTDGDKPPGFQ</sequence>
<evidence type="ECO:0000313" key="1">
    <source>
        <dbReference type="EMBL" id="NOK39367.1"/>
    </source>
</evidence>